<comment type="caution">
    <text evidence="1">The sequence shown here is derived from an EMBL/GenBank/DDBJ whole genome shotgun (WGS) entry which is preliminary data.</text>
</comment>
<sequence>MKELVIPMDDLSNSLLMIQNFNQGGQTVTSVIRIEVLMDDMASTALFHIIDAKISYYMLLGRSWLHENFVVSSTWHQKDLDSRSNFLLPGRSNRDARVIPTLSNRTLFLVWILFQWELDESIHLHVLQCFKYYHNGTMKNVLGDSKLLTEAELHFADAKYYIEDAKNGKDVLLSGQPKSYGD</sequence>
<dbReference type="AlphaFoldDB" id="A0AAW2IV40"/>
<evidence type="ECO:0000313" key="1">
    <source>
        <dbReference type="EMBL" id="KAL0285697.1"/>
    </source>
</evidence>
<reference evidence="1" key="2">
    <citation type="journal article" date="2024" name="Plant">
        <title>Genomic evolution and insights into agronomic trait innovations of Sesamum species.</title>
        <authorList>
            <person name="Miao H."/>
            <person name="Wang L."/>
            <person name="Qu L."/>
            <person name="Liu H."/>
            <person name="Sun Y."/>
            <person name="Le M."/>
            <person name="Wang Q."/>
            <person name="Wei S."/>
            <person name="Zheng Y."/>
            <person name="Lin W."/>
            <person name="Duan Y."/>
            <person name="Cao H."/>
            <person name="Xiong S."/>
            <person name="Wang X."/>
            <person name="Wei L."/>
            <person name="Li C."/>
            <person name="Ma Q."/>
            <person name="Ju M."/>
            <person name="Zhao R."/>
            <person name="Li G."/>
            <person name="Mu C."/>
            <person name="Tian Q."/>
            <person name="Mei H."/>
            <person name="Zhang T."/>
            <person name="Gao T."/>
            <person name="Zhang H."/>
        </authorList>
    </citation>
    <scope>NUCLEOTIDE SEQUENCE</scope>
    <source>
        <strain evidence="1">KEN8</strain>
    </source>
</reference>
<organism evidence="1">
    <name type="scientific">Sesamum calycinum</name>
    <dbReference type="NCBI Taxonomy" id="2727403"/>
    <lineage>
        <taxon>Eukaryota</taxon>
        <taxon>Viridiplantae</taxon>
        <taxon>Streptophyta</taxon>
        <taxon>Embryophyta</taxon>
        <taxon>Tracheophyta</taxon>
        <taxon>Spermatophyta</taxon>
        <taxon>Magnoliopsida</taxon>
        <taxon>eudicotyledons</taxon>
        <taxon>Gunneridae</taxon>
        <taxon>Pentapetalae</taxon>
        <taxon>asterids</taxon>
        <taxon>lamiids</taxon>
        <taxon>Lamiales</taxon>
        <taxon>Pedaliaceae</taxon>
        <taxon>Sesamum</taxon>
    </lineage>
</organism>
<dbReference type="EMBL" id="JACGWM010001920">
    <property type="protein sequence ID" value="KAL0285697.1"/>
    <property type="molecule type" value="Genomic_DNA"/>
</dbReference>
<gene>
    <name evidence="1" type="ORF">Scaly_2811900</name>
</gene>
<name>A0AAW2IV40_9LAMI</name>
<proteinExistence type="predicted"/>
<protein>
    <submittedName>
        <fullName evidence="1">Uncharacterized protein</fullName>
    </submittedName>
</protein>
<reference evidence="1" key="1">
    <citation type="submission" date="2020-06" db="EMBL/GenBank/DDBJ databases">
        <authorList>
            <person name="Li T."/>
            <person name="Hu X."/>
            <person name="Zhang T."/>
            <person name="Song X."/>
            <person name="Zhang H."/>
            <person name="Dai N."/>
            <person name="Sheng W."/>
            <person name="Hou X."/>
            <person name="Wei L."/>
        </authorList>
    </citation>
    <scope>NUCLEOTIDE SEQUENCE</scope>
    <source>
        <strain evidence="1">KEN8</strain>
        <tissue evidence="1">Leaf</tissue>
    </source>
</reference>
<accession>A0AAW2IV40</accession>